<protein>
    <submittedName>
        <fullName evidence="2">Uncharacterized protein</fullName>
    </submittedName>
</protein>
<feature type="coiled-coil region" evidence="1">
    <location>
        <begin position="61"/>
        <end position="88"/>
    </location>
</feature>
<proteinExistence type="predicted"/>
<comment type="caution">
    <text evidence="2">The sequence shown here is derived from an EMBL/GenBank/DDBJ whole genome shotgun (WGS) entry which is preliminary data.</text>
</comment>
<dbReference type="RefSeq" id="WP_063365119.1">
    <property type="nucleotide sequence ID" value="NZ_AQHB01000023.1"/>
</dbReference>
<evidence type="ECO:0000256" key="1">
    <source>
        <dbReference type="SAM" id="Coils"/>
    </source>
</evidence>
<name>A0A166X8V4_9GAMM</name>
<dbReference type="PATRIC" id="fig|1365250.3.peg.1978"/>
<accession>A0A166X8V4</accession>
<evidence type="ECO:0000313" key="3">
    <source>
        <dbReference type="Proteomes" id="UP000076643"/>
    </source>
</evidence>
<dbReference type="EMBL" id="AUYB01000098">
    <property type="protein sequence ID" value="KZN39815.1"/>
    <property type="molecule type" value="Genomic_DNA"/>
</dbReference>
<sequence length="203" mass="23256">MSSLHILSKENDEFSNITKDCSECIAKVQLVGDSETVNSINQFWGEIAIKHLDLIWERQALINLKNHIDELSVKCKEHQEKVAELLKLKMQSPEDQEETDKMLEELNFSPSYIDKLNINKDKFQRRTLAFSKECIDESIRISSLMPDIILSMRAELGLDIDPDEYKTIHEQNSEKAKSTYASFVNKVLEELGTEPAPTPNNEG</sequence>
<organism evidence="2 3">
    <name type="scientific">Pseudoalteromonas luteoviolacea DSM 6061</name>
    <dbReference type="NCBI Taxonomy" id="1365250"/>
    <lineage>
        <taxon>Bacteria</taxon>
        <taxon>Pseudomonadati</taxon>
        <taxon>Pseudomonadota</taxon>
        <taxon>Gammaproteobacteria</taxon>
        <taxon>Alteromonadales</taxon>
        <taxon>Pseudoalteromonadaceae</taxon>
        <taxon>Pseudoalteromonas</taxon>
    </lineage>
</organism>
<keyword evidence="1" id="KW-0175">Coiled coil</keyword>
<dbReference type="AlphaFoldDB" id="A0A166X8V4"/>
<reference evidence="2 3" key="1">
    <citation type="submission" date="2013-07" db="EMBL/GenBank/DDBJ databases">
        <title>Comparative Genomic and Metabolomic Analysis of Twelve Strains of Pseudoalteromonas luteoviolacea.</title>
        <authorList>
            <person name="Vynne N.G."/>
            <person name="Mansson M."/>
            <person name="Gram L."/>
        </authorList>
    </citation>
    <scope>NUCLEOTIDE SEQUENCE [LARGE SCALE GENOMIC DNA]</scope>
    <source>
        <strain evidence="2 3">DSM 6061</strain>
    </source>
</reference>
<gene>
    <name evidence="2" type="ORF">N475_13740</name>
</gene>
<keyword evidence="3" id="KW-1185">Reference proteome</keyword>
<evidence type="ECO:0000313" key="2">
    <source>
        <dbReference type="EMBL" id="KZN39815.1"/>
    </source>
</evidence>
<dbReference type="Proteomes" id="UP000076643">
    <property type="component" value="Unassembled WGS sequence"/>
</dbReference>